<sequence>MVSVSIAERIRQWSVIDECTSSDHRAIAISIQGRKPLVNSCTYNGTDPRYNTKKAKWHKFREELTKNATTISEDIDGTNKIDVWVKSITERIHKAADKSMPKKKQYRKSVPWWTQELTSSKKRAHRARKLWQAEQSPEAKEAKKQLYRVELRRYSSKVRAAKKQSWRQFVNKASSEDYYGILYKIFNDKMTPERAMSCISVEGTHTVDWKTTMETLMKALFGKSDDSNVRVTGTVAQTVTAWERWTMTDLRQAIKKTKKGKAPGQDKVEAEMFIEMTKGPVTSDLLDLFNECRRQGYFPTAWKDAKLVTLLKSADKDVTNPESYRPICLLSIISKTMERLINNSIKPVLLDQRYASDRQYGYREKPLPIYWQRTSS</sequence>
<evidence type="ECO:0008006" key="3">
    <source>
        <dbReference type="Google" id="ProtNLM"/>
    </source>
</evidence>
<dbReference type="Proteomes" id="UP001627154">
    <property type="component" value="Unassembled WGS sequence"/>
</dbReference>
<evidence type="ECO:0000313" key="2">
    <source>
        <dbReference type="Proteomes" id="UP001627154"/>
    </source>
</evidence>
<protein>
    <recommendedName>
        <fullName evidence="3">Reverse transcriptase domain-containing protein</fullName>
    </recommendedName>
</protein>
<dbReference type="EMBL" id="JBJJXI010000084">
    <property type="protein sequence ID" value="KAL3395255.1"/>
    <property type="molecule type" value="Genomic_DNA"/>
</dbReference>
<comment type="caution">
    <text evidence="1">The sequence shown here is derived from an EMBL/GenBank/DDBJ whole genome shotgun (WGS) entry which is preliminary data.</text>
</comment>
<keyword evidence="2" id="KW-1185">Reference proteome</keyword>
<proteinExistence type="predicted"/>
<dbReference type="PANTHER" id="PTHR19446">
    <property type="entry name" value="REVERSE TRANSCRIPTASES"/>
    <property type="match status" value="1"/>
</dbReference>
<reference evidence="1 2" key="1">
    <citation type="journal article" date="2024" name="bioRxiv">
        <title>A reference genome for Trichogramma kaykai: A tiny desert-dwelling parasitoid wasp with competing sex-ratio distorters.</title>
        <authorList>
            <person name="Culotta J."/>
            <person name="Lindsey A.R."/>
        </authorList>
    </citation>
    <scope>NUCLEOTIDE SEQUENCE [LARGE SCALE GENOMIC DNA]</scope>
    <source>
        <strain evidence="1 2">KSX58</strain>
    </source>
</reference>
<dbReference type="AlphaFoldDB" id="A0ABD2WQU2"/>
<gene>
    <name evidence="1" type="ORF">TKK_010635</name>
</gene>
<accession>A0ABD2WQU2</accession>
<organism evidence="1 2">
    <name type="scientific">Trichogramma kaykai</name>
    <dbReference type="NCBI Taxonomy" id="54128"/>
    <lineage>
        <taxon>Eukaryota</taxon>
        <taxon>Metazoa</taxon>
        <taxon>Ecdysozoa</taxon>
        <taxon>Arthropoda</taxon>
        <taxon>Hexapoda</taxon>
        <taxon>Insecta</taxon>
        <taxon>Pterygota</taxon>
        <taxon>Neoptera</taxon>
        <taxon>Endopterygota</taxon>
        <taxon>Hymenoptera</taxon>
        <taxon>Apocrita</taxon>
        <taxon>Proctotrupomorpha</taxon>
        <taxon>Chalcidoidea</taxon>
        <taxon>Trichogrammatidae</taxon>
        <taxon>Trichogramma</taxon>
    </lineage>
</organism>
<evidence type="ECO:0000313" key="1">
    <source>
        <dbReference type="EMBL" id="KAL3395255.1"/>
    </source>
</evidence>
<name>A0ABD2WQU2_9HYME</name>